<feature type="domain" description="Phospholipase D-like" evidence="1">
    <location>
        <begin position="71"/>
        <end position="196"/>
    </location>
</feature>
<evidence type="ECO:0000313" key="2">
    <source>
        <dbReference type="EMBL" id="KKN46916.1"/>
    </source>
</evidence>
<dbReference type="EMBL" id="LAZR01001305">
    <property type="protein sequence ID" value="KKN46916.1"/>
    <property type="molecule type" value="Genomic_DNA"/>
</dbReference>
<dbReference type="Pfam" id="PF13091">
    <property type="entry name" value="PLDc_2"/>
    <property type="match status" value="2"/>
</dbReference>
<protein>
    <recommendedName>
        <fullName evidence="1">Phospholipase D-like domain-containing protein</fullName>
    </recommendedName>
</protein>
<dbReference type="Gene3D" id="3.30.870.10">
    <property type="entry name" value="Endonuclease Chain A"/>
    <property type="match status" value="2"/>
</dbReference>
<dbReference type="SUPFAM" id="SSF56024">
    <property type="entry name" value="Phospholipase D/nuclease"/>
    <property type="match status" value="2"/>
</dbReference>
<evidence type="ECO:0000259" key="1">
    <source>
        <dbReference type="Pfam" id="PF13091"/>
    </source>
</evidence>
<gene>
    <name evidence="2" type="ORF">LCGC14_0668210</name>
</gene>
<accession>A0A0F9TD63</accession>
<dbReference type="CDD" id="cd00138">
    <property type="entry name" value="PLDc_SF"/>
    <property type="match status" value="1"/>
</dbReference>
<dbReference type="InterPro" id="IPR025202">
    <property type="entry name" value="PLD-like_dom"/>
</dbReference>
<sequence length="514" mass="59312">MSTNLSESKGKGWYYYSITHVNVIKDNLKPQEILILPEMDNQDKFSFCFTHLNYDAKRSLYNQIKGIIYEAIEQNTYLLLCSFYLNNSEIIDLLKNASGKLQGKIYVIVGNKQNSYISYTKDLECKQRGFSSLGGYSIQIRFVENAHLKFISNGKTSLMCTTNMTSEGLFRNPEFGLIFNEISVAIALNQLFFYLWFRKSSSFLVNDIWIEIPSAYRQNPNGNNEKNLEKINNSNIILTSKLVIQELNKDYILVNEKSIYECIVEKLSLAKESIDIALYNLFLSSNNKLKKIKTLLKQKAEGSVKIRILVPSVKVNFYSKEMKKELKALEKEKISIRYYRELHGKCIIIDKKEVLLMTGNIDSHLIKDSSYDIGYLTNRTAVVNNFISFYDHLWAEAADECDADIKINLHLDLTIRSYEFISFKPLISVKKLEKILDDSLSVHLFLHESGSLILISGPKKMLNIYFKQSNYKSSEFSGDLLNLAGMVDEQPHMNKKEAVSFSVRKLDLRLFWES</sequence>
<feature type="domain" description="Phospholipase D-like" evidence="1">
    <location>
        <begin position="263"/>
        <end position="394"/>
    </location>
</feature>
<proteinExistence type="predicted"/>
<comment type="caution">
    <text evidence="2">The sequence shown here is derived from an EMBL/GenBank/DDBJ whole genome shotgun (WGS) entry which is preliminary data.</text>
</comment>
<name>A0A0F9TD63_9ZZZZ</name>
<organism evidence="2">
    <name type="scientific">marine sediment metagenome</name>
    <dbReference type="NCBI Taxonomy" id="412755"/>
    <lineage>
        <taxon>unclassified sequences</taxon>
        <taxon>metagenomes</taxon>
        <taxon>ecological metagenomes</taxon>
    </lineage>
</organism>
<dbReference type="AlphaFoldDB" id="A0A0F9TD63"/>
<reference evidence="2" key="1">
    <citation type="journal article" date="2015" name="Nature">
        <title>Complex archaea that bridge the gap between prokaryotes and eukaryotes.</title>
        <authorList>
            <person name="Spang A."/>
            <person name="Saw J.H."/>
            <person name="Jorgensen S.L."/>
            <person name="Zaremba-Niedzwiedzka K."/>
            <person name="Martijn J."/>
            <person name="Lind A.E."/>
            <person name="van Eijk R."/>
            <person name="Schleper C."/>
            <person name="Guy L."/>
            <person name="Ettema T.J."/>
        </authorList>
    </citation>
    <scope>NUCLEOTIDE SEQUENCE</scope>
</reference>